<dbReference type="InterPro" id="IPR038765">
    <property type="entry name" value="Papain-like_cys_pep_sf"/>
</dbReference>
<evidence type="ECO:0000256" key="2">
    <source>
        <dbReference type="ARBA" id="ARBA00022670"/>
    </source>
</evidence>
<evidence type="ECO:0000313" key="8">
    <source>
        <dbReference type="Proteomes" id="UP000502504"/>
    </source>
</evidence>
<dbReference type="Gene3D" id="3.90.1720.10">
    <property type="entry name" value="endopeptidase domain like (from Nostoc punctiforme)"/>
    <property type="match status" value="1"/>
</dbReference>
<evidence type="ECO:0000256" key="3">
    <source>
        <dbReference type="ARBA" id="ARBA00022801"/>
    </source>
</evidence>
<dbReference type="InterPro" id="IPR051794">
    <property type="entry name" value="PG_Endopeptidase_C40"/>
</dbReference>
<gene>
    <name evidence="7" type="ORF">HCX60_34780</name>
</gene>
<dbReference type="PANTHER" id="PTHR47359">
    <property type="entry name" value="PEPTIDOGLYCAN DL-ENDOPEPTIDASE CWLO"/>
    <property type="match status" value="1"/>
</dbReference>
<feature type="compositionally biased region" description="Pro residues" evidence="5">
    <location>
        <begin position="161"/>
        <end position="188"/>
    </location>
</feature>
<dbReference type="AlphaFoldDB" id="A0AAE6YFW0"/>
<evidence type="ECO:0000313" key="7">
    <source>
        <dbReference type="EMBL" id="QIT49230.1"/>
    </source>
</evidence>
<evidence type="ECO:0000259" key="6">
    <source>
        <dbReference type="PROSITE" id="PS51935"/>
    </source>
</evidence>
<feature type="compositionally biased region" description="Gly residues" evidence="5">
    <location>
        <begin position="1"/>
        <end position="10"/>
    </location>
</feature>
<feature type="region of interest" description="Disordered" evidence="5">
    <location>
        <begin position="1"/>
        <end position="24"/>
    </location>
</feature>
<sequence length="319" mass="31654">MDDMLGGGGPMVPESTLMAPGAASTAPTAGYLTQGAGFPAPVTDYAMPATAAPAPDYAPSAMTAPVTDYAAPLTDTFAAPTPAPAPEFGGALPATGFPPSEFGYASPVVAAFLQSTAAPAAAPAPAPPLGQPDPLGMPVTESGLPYLPYEYPAPQQAAAPAPAPAPAPMPAPAPAPAPPPAPAAPPAPTGATFSVGGTAYLGKADKALAFARAQIGRPCVWGATGPESYDPSGLNQAAWRAAGVSLPRATLDQAKDFPRVGLDELRPGDLVFFHDDLSHTGLVSGSGMMIHAPRPGAPISEEPIMAVGEGTLRGAVRPS</sequence>
<feature type="region of interest" description="Disordered" evidence="5">
    <location>
        <begin position="120"/>
        <end position="141"/>
    </location>
</feature>
<protein>
    <submittedName>
        <fullName evidence="7">C40 family peptidase</fullName>
    </submittedName>
</protein>
<dbReference type="Pfam" id="PF00877">
    <property type="entry name" value="NLPC_P60"/>
    <property type="match status" value="1"/>
</dbReference>
<comment type="similarity">
    <text evidence="1">Belongs to the peptidase C40 family.</text>
</comment>
<keyword evidence="2" id="KW-0645">Protease</keyword>
<dbReference type="InterPro" id="IPR000064">
    <property type="entry name" value="NLP_P60_dom"/>
</dbReference>
<organism evidence="7 8">
    <name type="scientific">Streptomyces antibioticus</name>
    <dbReference type="NCBI Taxonomy" id="1890"/>
    <lineage>
        <taxon>Bacteria</taxon>
        <taxon>Bacillati</taxon>
        <taxon>Actinomycetota</taxon>
        <taxon>Actinomycetes</taxon>
        <taxon>Kitasatosporales</taxon>
        <taxon>Streptomycetaceae</taxon>
        <taxon>Streptomyces</taxon>
    </lineage>
</organism>
<evidence type="ECO:0000256" key="1">
    <source>
        <dbReference type="ARBA" id="ARBA00007074"/>
    </source>
</evidence>
<evidence type="ECO:0000256" key="4">
    <source>
        <dbReference type="ARBA" id="ARBA00022807"/>
    </source>
</evidence>
<dbReference type="Proteomes" id="UP000502504">
    <property type="component" value="Chromosome"/>
</dbReference>
<proteinExistence type="inferred from homology"/>
<dbReference type="GO" id="GO:0008234">
    <property type="term" value="F:cysteine-type peptidase activity"/>
    <property type="evidence" value="ECO:0007669"/>
    <property type="project" value="UniProtKB-KW"/>
</dbReference>
<feature type="compositionally biased region" description="Pro residues" evidence="5">
    <location>
        <begin position="122"/>
        <end position="131"/>
    </location>
</feature>
<accession>A0AAE6YFW0</accession>
<dbReference type="PANTHER" id="PTHR47359:SF3">
    <property type="entry name" value="NLP_P60 DOMAIN-CONTAINING PROTEIN-RELATED"/>
    <property type="match status" value="1"/>
</dbReference>
<keyword evidence="4" id="KW-0788">Thiol protease</keyword>
<feature type="region of interest" description="Disordered" evidence="5">
    <location>
        <begin position="157"/>
        <end position="189"/>
    </location>
</feature>
<reference evidence="7 8" key="1">
    <citation type="submission" date="2020-03" db="EMBL/GenBank/DDBJ databases">
        <title>Is there a link between lipid content and antibiotic production in Streptomyces?</title>
        <authorList>
            <person name="David M."/>
            <person name="Lejeune C."/>
            <person name="Abreu S."/>
            <person name="Thibessard A."/>
            <person name="Leblond P."/>
            <person name="Chaminade P."/>
            <person name="Virolle M.-J."/>
        </authorList>
    </citation>
    <scope>NUCLEOTIDE SEQUENCE [LARGE SCALE GENOMIC DNA]</scope>
    <source>
        <strain evidence="7 8">DSM 41481</strain>
    </source>
</reference>
<dbReference type="SUPFAM" id="SSF54001">
    <property type="entry name" value="Cysteine proteinases"/>
    <property type="match status" value="1"/>
</dbReference>
<evidence type="ECO:0000256" key="5">
    <source>
        <dbReference type="SAM" id="MobiDB-lite"/>
    </source>
</evidence>
<dbReference type="GO" id="GO:0006508">
    <property type="term" value="P:proteolysis"/>
    <property type="evidence" value="ECO:0007669"/>
    <property type="project" value="UniProtKB-KW"/>
</dbReference>
<dbReference type="EMBL" id="CP050692">
    <property type="protein sequence ID" value="QIT49230.1"/>
    <property type="molecule type" value="Genomic_DNA"/>
</dbReference>
<feature type="domain" description="NlpC/P60" evidence="6">
    <location>
        <begin position="201"/>
        <end position="319"/>
    </location>
</feature>
<dbReference type="PROSITE" id="PS51935">
    <property type="entry name" value="NLPC_P60"/>
    <property type="match status" value="1"/>
</dbReference>
<keyword evidence="3" id="KW-0378">Hydrolase</keyword>
<name>A0AAE6YFW0_STRAT</name>